<dbReference type="InterPro" id="IPR000073">
    <property type="entry name" value="AB_hydrolase_1"/>
</dbReference>
<dbReference type="Gene3D" id="3.40.50.1820">
    <property type="entry name" value="alpha/beta hydrolase"/>
    <property type="match status" value="1"/>
</dbReference>
<evidence type="ECO:0000256" key="2">
    <source>
        <dbReference type="ARBA" id="ARBA00023239"/>
    </source>
</evidence>
<evidence type="ECO:0000256" key="1">
    <source>
        <dbReference type="ARBA" id="ARBA00022428"/>
    </source>
</evidence>
<evidence type="ECO:0000256" key="3">
    <source>
        <dbReference type="HAMAP-Rule" id="MF_01660"/>
    </source>
</evidence>
<organism evidence="5 6">
    <name type="scientific">Leuconostoc kimchii</name>
    <dbReference type="NCBI Taxonomy" id="136609"/>
    <lineage>
        <taxon>Bacteria</taxon>
        <taxon>Bacillati</taxon>
        <taxon>Bacillota</taxon>
        <taxon>Bacilli</taxon>
        <taxon>Lactobacillales</taxon>
        <taxon>Lactobacillaceae</taxon>
        <taxon>Leuconostoc</taxon>
    </lineage>
</organism>
<keyword evidence="6" id="KW-1185">Reference proteome</keyword>
<dbReference type="EC" id="4.2.99.20" evidence="3"/>
<dbReference type="SUPFAM" id="SSF53474">
    <property type="entry name" value="alpha/beta-Hydrolases"/>
    <property type="match status" value="1"/>
</dbReference>
<evidence type="ECO:0000259" key="4">
    <source>
        <dbReference type="Pfam" id="PF00561"/>
    </source>
</evidence>
<dbReference type="InterPro" id="IPR029058">
    <property type="entry name" value="AB_hydrolase_fold"/>
</dbReference>
<comment type="similarity">
    <text evidence="3">Belongs to the AB hydrolase superfamily. MenH family.</text>
</comment>
<dbReference type="NCBIfam" id="TIGR03695">
    <property type="entry name" value="menH_SHCHC"/>
    <property type="match status" value="1"/>
</dbReference>
<comment type="catalytic activity">
    <reaction evidence="3">
        <text>5-enolpyruvoyl-6-hydroxy-2-succinyl-cyclohex-3-ene-1-carboxylate = (1R,6R)-6-hydroxy-2-succinyl-cyclohexa-2,4-diene-1-carboxylate + pyruvate</text>
        <dbReference type="Rhea" id="RHEA:25597"/>
        <dbReference type="ChEBI" id="CHEBI:15361"/>
        <dbReference type="ChEBI" id="CHEBI:58689"/>
        <dbReference type="ChEBI" id="CHEBI:58818"/>
        <dbReference type="EC" id="4.2.99.20"/>
    </reaction>
</comment>
<comment type="pathway">
    <text evidence="3">Quinol/quinone metabolism; menaquinone biosynthesis.</text>
</comment>
<proteinExistence type="inferred from homology"/>
<accession>A0ABX5SMS8</accession>
<name>A0ABX5SMS8_9LACO</name>
<gene>
    <name evidence="3 5" type="primary">menH</name>
    <name evidence="5" type="ORF">EW139_04770</name>
</gene>
<feature type="domain" description="AB hydrolase-1" evidence="4">
    <location>
        <begin position="28"/>
        <end position="259"/>
    </location>
</feature>
<dbReference type="PRINTS" id="PR00111">
    <property type="entry name" value="ABHYDROLASE"/>
</dbReference>
<dbReference type="PANTHER" id="PTHR42916:SF1">
    <property type="entry name" value="PROTEIN PHYLLO, CHLOROPLASTIC"/>
    <property type="match status" value="1"/>
</dbReference>
<protein>
    <recommendedName>
        <fullName evidence="3">Putative 2-succinyl-6-hydroxy-2,4-cyclohexadiene-1-carboxylate synthase</fullName>
        <shortName evidence="3">SHCHC synthase</shortName>
        <ecNumber evidence="3">4.2.99.20</ecNumber>
    </recommendedName>
</protein>
<reference evidence="5 6" key="1">
    <citation type="submission" date="2019-03" db="EMBL/GenBank/DDBJ databases">
        <title>Complete Genome Sequence of Leuconostoc kimchii strain NKJ218 Isolated from Homemade Kimchi.</title>
        <authorList>
            <person name="Jung J.Y."/>
            <person name="Jin H.M."/>
            <person name="Jung J.-W."/>
            <person name="Lee S.-Y."/>
            <person name="Ryu B.-G."/>
            <person name="Han S.-S."/>
            <person name="Kang H.K."/>
            <person name="Choi H.W."/>
            <person name="Chung E.J."/>
            <person name="Choi K.-M."/>
        </authorList>
    </citation>
    <scope>NUCLEOTIDE SEQUENCE [LARGE SCALE GENOMIC DNA]</scope>
    <source>
        <strain evidence="5 6">NKJ218</strain>
    </source>
</reference>
<dbReference type="InterPro" id="IPR022485">
    <property type="entry name" value="SHCHC_synthase_MenH"/>
</dbReference>
<keyword evidence="1 3" id="KW-0474">Menaquinone biosynthesis</keyword>
<dbReference type="GO" id="GO:0070205">
    <property type="term" value="F:2-succinyl-6-hydroxy-2,4-cyclohexadiene-1-carboxylate synthase activity"/>
    <property type="evidence" value="ECO:0007669"/>
    <property type="project" value="UniProtKB-EC"/>
</dbReference>
<dbReference type="HAMAP" id="MF_01660">
    <property type="entry name" value="MenH"/>
    <property type="match status" value="1"/>
</dbReference>
<dbReference type="RefSeq" id="WP_013102340.1">
    <property type="nucleotide sequence ID" value="NZ_CP037939.1"/>
</dbReference>
<comment type="pathway">
    <text evidence="3">Quinol/quinone metabolism; 1,4-dihydroxy-2-naphthoate biosynthesis; 1,4-dihydroxy-2-naphthoate from chorismate: step 3/7.</text>
</comment>
<comment type="function">
    <text evidence="3">Catalyzes a proton abstraction reaction that results in 2,5-elimination of pyruvate from 2-succinyl-5-enolpyruvyl-6-hydroxy-3-cyclohexene-1-carboxylate (SEPHCHC) and the formation of 2-succinyl-6-hydroxy-2,4-cyclohexadiene-1-carboxylate (SHCHC).</text>
</comment>
<keyword evidence="2 3" id="KW-0456">Lyase</keyword>
<sequence length="271" mass="31073">MRKQVITVNGYAYHIFCQRNDDQPMKWLLLHGFMGSHRDFDTIIQQLPGEVMTFDLLGFGQHAAYIEDAKRFTMASQIDDILAILNQVGWSKVQLLGYSMGGRLALGFAMTVPNRVAHLYLESSSAGLRSESERAKRRLADVKQSELINTDFQQFVSVWEKLPLFATQNTLTTQQQEQVRRQRLSQRPQNMANSLIYMGTGIQENFWLRLPQLQIPTVLIVGELDEKFKRIANDMATLVPHVQISIIKHAGHNTHLEQPKQFIEVIKNVSH</sequence>
<evidence type="ECO:0000313" key="5">
    <source>
        <dbReference type="EMBL" id="QBR47465.1"/>
    </source>
</evidence>
<dbReference type="EMBL" id="CP037939">
    <property type="protein sequence ID" value="QBR47465.1"/>
    <property type="molecule type" value="Genomic_DNA"/>
</dbReference>
<comment type="subunit">
    <text evidence="3">Monomer.</text>
</comment>
<dbReference type="Proteomes" id="UP000295756">
    <property type="component" value="Chromosome"/>
</dbReference>
<evidence type="ECO:0000313" key="6">
    <source>
        <dbReference type="Proteomes" id="UP000295756"/>
    </source>
</evidence>
<dbReference type="Pfam" id="PF00561">
    <property type="entry name" value="Abhydrolase_1"/>
    <property type="match status" value="1"/>
</dbReference>
<dbReference type="PANTHER" id="PTHR42916">
    <property type="entry name" value="2-SUCCINYL-5-ENOLPYRUVYL-6-HYDROXY-3-CYCLOHEXENE-1-CARBOXYLATE SYNTHASE"/>
    <property type="match status" value="1"/>
</dbReference>